<dbReference type="Proteomes" id="UP000520876">
    <property type="component" value="Unassembled WGS sequence"/>
</dbReference>
<keyword evidence="3" id="KW-1185">Reference proteome</keyword>
<dbReference type="InterPro" id="IPR020843">
    <property type="entry name" value="ER"/>
</dbReference>
<dbReference type="SMART" id="SM00829">
    <property type="entry name" value="PKS_ER"/>
    <property type="match status" value="1"/>
</dbReference>
<dbReference type="Pfam" id="PF00107">
    <property type="entry name" value="ADH_zinc_N"/>
    <property type="match status" value="1"/>
</dbReference>
<dbReference type="InterPro" id="IPR052711">
    <property type="entry name" value="Zinc_ADH-like"/>
</dbReference>
<accession>A0A7Z0NB63</accession>
<dbReference type="InterPro" id="IPR013154">
    <property type="entry name" value="ADH-like_N"/>
</dbReference>
<protein>
    <submittedName>
        <fullName evidence="2">NAD(P)-dependent alcohol dehydrogenase</fullName>
    </submittedName>
</protein>
<dbReference type="InterPro" id="IPR036291">
    <property type="entry name" value="NAD(P)-bd_dom_sf"/>
</dbReference>
<dbReference type="RefSeq" id="WP_180095797.1">
    <property type="nucleotide sequence ID" value="NZ_JACCGK010000025.1"/>
</dbReference>
<feature type="domain" description="Enoyl reductase (ER)" evidence="1">
    <location>
        <begin position="11"/>
        <end position="333"/>
    </location>
</feature>
<dbReference type="EMBL" id="JACCGK010000025">
    <property type="protein sequence ID" value="NYT74987.1"/>
    <property type="molecule type" value="Genomic_DNA"/>
</dbReference>
<organism evidence="2 3">
    <name type="scientific">Vreelandella sedimenti</name>
    <dbReference type="NCBI Taxonomy" id="2729618"/>
    <lineage>
        <taxon>Bacteria</taxon>
        <taxon>Pseudomonadati</taxon>
        <taxon>Pseudomonadota</taxon>
        <taxon>Gammaproteobacteria</taxon>
        <taxon>Oceanospirillales</taxon>
        <taxon>Halomonadaceae</taxon>
        <taxon>Vreelandella</taxon>
    </lineage>
</organism>
<evidence type="ECO:0000259" key="1">
    <source>
        <dbReference type="SMART" id="SM00829"/>
    </source>
</evidence>
<dbReference type="AlphaFoldDB" id="A0A7Z0NB63"/>
<evidence type="ECO:0000313" key="2">
    <source>
        <dbReference type="EMBL" id="NYT74987.1"/>
    </source>
</evidence>
<gene>
    <name evidence="2" type="ORF">HZU72_21605</name>
</gene>
<dbReference type="PANTHER" id="PTHR45033">
    <property type="match status" value="1"/>
</dbReference>
<dbReference type="Pfam" id="PF08240">
    <property type="entry name" value="ADH_N"/>
    <property type="match status" value="1"/>
</dbReference>
<sequence length="341" mass="35843">MQVYHLIPDQGLDGLVLRHADTPRPGPGQVLVRMRAASLNYRDLRVAEGRYALGSVPENLVPLSDGAGEVISIGSGVSRVQPGDRVAALFLQHWLGGDFEEAFGVSALGGSCHGVLAEYAVFDQNGLVKLPSHLSFEEGATLPCAGTTAWNALFGATPVKPGETVLTLGTGGVSLFALQFAKMAGARVIATSSSAAKLNNALQLGADEGIDYTTSPDWHEQVMALTRGRGVDHVIEVVGGENVGKSVEATRNGGTVHLIGAQAGGLIDPTRVRRRNVTMRGLYVGSRAHFESMNLAIAQHALKPVIDSVFPFTEAKAAYHHLASRTHMGKVVITLGGQATA</sequence>
<reference evidence="2 3" key="1">
    <citation type="submission" date="2020-07" db="EMBL/GenBank/DDBJ databases">
        <title>Halomonas sp. QX-2 draft genome sequence.</title>
        <authorList>
            <person name="Qiu X."/>
        </authorList>
    </citation>
    <scope>NUCLEOTIDE SEQUENCE [LARGE SCALE GENOMIC DNA]</scope>
    <source>
        <strain evidence="2 3">QX-2</strain>
    </source>
</reference>
<proteinExistence type="predicted"/>
<dbReference type="SUPFAM" id="SSF50129">
    <property type="entry name" value="GroES-like"/>
    <property type="match status" value="1"/>
</dbReference>
<dbReference type="Gene3D" id="3.40.50.720">
    <property type="entry name" value="NAD(P)-binding Rossmann-like Domain"/>
    <property type="match status" value="1"/>
</dbReference>
<dbReference type="GO" id="GO:0016491">
    <property type="term" value="F:oxidoreductase activity"/>
    <property type="evidence" value="ECO:0007669"/>
    <property type="project" value="InterPro"/>
</dbReference>
<dbReference type="CDD" id="cd08276">
    <property type="entry name" value="MDR7"/>
    <property type="match status" value="1"/>
</dbReference>
<comment type="caution">
    <text evidence="2">The sequence shown here is derived from an EMBL/GenBank/DDBJ whole genome shotgun (WGS) entry which is preliminary data.</text>
</comment>
<dbReference type="Gene3D" id="3.90.180.10">
    <property type="entry name" value="Medium-chain alcohol dehydrogenases, catalytic domain"/>
    <property type="match status" value="1"/>
</dbReference>
<dbReference type="InterPro" id="IPR013149">
    <property type="entry name" value="ADH-like_C"/>
</dbReference>
<evidence type="ECO:0000313" key="3">
    <source>
        <dbReference type="Proteomes" id="UP000520876"/>
    </source>
</evidence>
<dbReference type="PANTHER" id="PTHR45033:SF2">
    <property type="entry name" value="ZINC-TYPE ALCOHOL DEHYDROGENASE-LIKE PROTEIN C1773.06C"/>
    <property type="match status" value="1"/>
</dbReference>
<name>A0A7Z0NB63_9GAMM</name>
<dbReference type="SUPFAM" id="SSF51735">
    <property type="entry name" value="NAD(P)-binding Rossmann-fold domains"/>
    <property type="match status" value="1"/>
</dbReference>
<dbReference type="InterPro" id="IPR011032">
    <property type="entry name" value="GroES-like_sf"/>
</dbReference>